<sequence length="250" mass="26329">MSTRILVVQPDEAVPAGTLGEWLEEAGAELYTRLGGADEVPATADGYDAVVCLGGGMNALADDTYPWLGDVRRLLSAAVGSGVATLGVCLGGQLLAAATGGVVNPGPHGPEAGPKLVSKKDAAWTDPLFAELPLMPDVLEFHRDAIEMLPGGATLLASTPLYPHQAFRVGKRGYGLQFHIETTRDIVDTWVARSPDVAGVAKADAFDADTLDRMHADIAETWRPFAHRFVDLAAGTLRPADDPRRGLPLA</sequence>
<name>A0A839S7S9_9PSEU</name>
<keyword evidence="2" id="KW-0808">Transferase</keyword>
<dbReference type="SUPFAM" id="SSF52317">
    <property type="entry name" value="Class I glutamine amidotransferase-like"/>
    <property type="match status" value="1"/>
</dbReference>
<organism evidence="2 3">
    <name type="scientific">Prauserella isguenensis</name>
    <dbReference type="NCBI Taxonomy" id="1470180"/>
    <lineage>
        <taxon>Bacteria</taxon>
        <taxon>Bacillati</taxon>
        <taxon>Actinomycetota</taxon>
        <taxon>Actinomycetes</taxon>
        <taxon>Pseudonocardiales</taxon>
        <taxon>Pseudonocardiaceae</taxon>
        <taxon>Prauserella</taxon>
    </lineage>
</organism>
<dbReference type="AlphaFoldDB" id="A0A839S7S9"/>
<dbReference type="EMBL" id="JACHWU010000009">
    <property type="protein sequence ID" value="MBB3053424.1"/>
    <property type="molecule type" value="Genomic_DNA"/>
</dbReference>
<evidence type="ECO:0000313" key="3">
    <source>
        <dbReference type="Proteomes" id="UP000550714"/>
    </source>
</evidence>
<dbReference type="GO" id="GO:0005829">
    <property type="term" value="C:cytosol"/>
    <property type="evidence" value="ECO:0007669"/>
    <property type="project" value="TreeGrafter"/>
</dbReference>
<evidence type="ECO:0000259" key="1">
    <source>
        <dbReference type="Pfam" id="PF00117"/>
    </source>
</evidence>
<dbReference type="PROSITE" id="PS51273">
    <property type="entry name" value="GATASE_TYPE_1"/>
    <property type="match status" value="1"/>
</dbReference>
<reference evidence="2 3" key="1">
    <citation type="submission" date="2020-08" db="EMBL/GenBank/DDBJ databases">
        <title>Genomic Encyclopedia of Type Strains, Phase III (KMG-III): the genomes of soil and plant-associated and newly described type strains.</title>
        <authorList>
            <person name="Whitman W."/>
        </authorList>
    </citation>
    <scope>NUCLEOTIDE SEQUENCE [LARGE SCALE GENOMIC DNA]</scope>
    <source>
        <strain evidence="2 3">CECT 8577</strain>
    </source>
</reference>
<dbReference type="PANTHER" id="PTHR42695">
    <property type="entry name" value="GLUTAMINE AMIDOTRANSFERASE YLR126C-RELATED"/>
    <property type="match status" value="1"/>
</dbReference>
<dbReference type="RefSeq" id="WP_183659177.1">
    <property type="nucleotide sequence ID" value="NZ_JACHWU010000009.1"/>
</dbReference>
<dbReference type="InterPro" id="IPR044992">
    <property type="entry name" value="ChyE-like"/>
</dbReference>
<accession>A0A839S7S9</accession>
<dbReference type="Proteomes" id="UP000550714">
    <property type="component" value="Unassembled WGS sequence"/>
</dbReference>
<proteinExistence type="predicted"/>
<dbReference type="CDD" id="cd01741">
    <property type="entry name" value="GATase1_1"/>
    <property type="match status" value="1"/>
</dbReference>
<dbReference type="PANTHER" id="PTHR42695:SF5">
    <property type="entry name" value="GLUTAMINE AMIDOTRANSFERASE YLR126C-RELATED"/>
    <property type="match status" value="1"/>
</dbReference>
<keyword evidence="2" id="KW-0315">Glutamine amidotransferase</keyword>
<dbReference type="InterPro" id="IPR029062">
    <property type="entry name" value="Class_I_gatase-like"/>
</dbReference>
<gene>
    <name evidence="2" type="ORF">FHS23_004473</name>
</gene>
<dbReference type="GO" id="GO:0016740">
    <property type="term" value="F:transferase activity"/>
    <property type="evidence" value="ECO:0007669"/>
    <property type="project" value="UniProtKB-KW"/>
</dbReference>
<feature type="domain" description="Glutamine amidotransferase" evidence="1">
    <location>
        <begin position="46"/>
        <end position="183"/>
    </location>
</feature>
<dbReference type="Gene3D" id="3.40.50.880">
    <property type="match status" value="1"/>
</dbReference>
<protein>
    <submittedName>
        <fullName evidence="2">GMP synthase-like glutamine amidotransferase</fullName>
    </submittedName>
</protein>
<dbReference type="Pfam" id="PF00117">
    <property type="entry name" value="GATase"/>
    <property type="match status" value="1"/>
</dbReference>
<comment type="caution">
    <text evidence="2">The sequence shown here is derived from an EMBL/GenBank/DDBJ whole genome shotgun (WGS) entry which is preliminary data.</text>
</comment>
<evidence type="ECO:0000313" key="2">
    <source>
        <dbReference type="EMBL" id="MBB3053424.1"/>
    </source>
</evidence>
<dbReference type="InterPro" id="IPR017926">
    <property type="entry name" value="GATASE"/>
</dbReference>
<keyword evidence="3" id="KW-1185">Reference proteome</keyword>